<keyword evidence="4" id="KW-0547">Nucleotide-binding</keyword>
<accession>A0A0P1F705</accession>
<evidence type="ECO:0000256" key="6">
    <source>
        <dbReference type="RuleBase" id="RU004168"/>
    </source>
</evidence>
<dbReference type="SUPFAM" id="SSF54975">
    <property type="entry name" value="Acylphosphatase/BLUF domain-like"/>
    <property type="match status" value="1"/>
</dbReference>
<dbReference type="RefSeq" id="WP_058238179.1">
    <property type="nucleotide sequence ID" value="NZ_CYPW01000002.1"/>
</dbReference>
<sequence length="820" mass="88306">MADQTTDTTLAFHCTVEGKVQGVGYRNWARKTALALGIGGWVRNSSNHVELMYAASAQQAENFALALASGPRGAEVTAVNPRSVRPRRFRTFKILDSKHAQPPVAMPQASAPLAKPTPDLHYDPAYRALCQKLYDALPSDLKTHNRGQSIPKDWGFSQFETAAADAGCVISRIDAGAPRQYLMEHATGRLGMSSTRLSKASYLDTLVANDKTLTMAVLQQAGLPTPQSHVADNIDTALARLSTAKGPLVLKPSHGSNSEGVTTNVTTQPALNSAFSKAQAAAPDGRVVIEDYVRGVDLRMLLAGDHFVVAYLRLPANVIGNGTDTIAQLVAAKNADRATLPGIGAENPIPQNRLTDDLLAAQDFTYESVPPSGHFVQLGLRPNTSDGADQITVTDLLHPTIKEACVDATKILGSESLWGFDVLSEDYTQPVGTTRTVFCEANNRPFGGVFRHATHGAYVNFFEPVMAKFSSQSTAQAWTTAQWYLQVSGRLSNSETDALKSLNLADAMLPDGTVPLGDMTRDQALKLYFKASRHPTLLGRLTLRNTAVLDAVVPSEDITCPAEPSAPIEVEETLTEAIAQAYNHTQGTAAVAWRDNVLGFHQDDQLTLWDTQAPTSLAAYLFRPARQMSLRTVLGSAGLPMTELHVIPSANALLQLQNSPPVTGQLHLSRKWHKRTFVKVSSDTNFARLATRIPENCYPLRLDAWTSEDHLNVIMLGQTPIAAGLHTAQGLHSLPEVPSTLARLSAQIATAIPGFGRARLTFRRSQNASSHWRLQAISSDLSHSDFAAPALGTAIDIAAHIAASVTDAGSKQIHFAAAKM</sequence>
<dbReference type="GO" id="GO:0046872">
    <property type="term" value="F:metal ion binding"/>
    <property type="evidence" value="ECO:0007669"/>
    <property type="project" value="InterPro"/>
</dbReference>
<evidence type="ECO:0000256" key="2">
    <source>
        <dbReference type="ARBA" id="ARBA00012150"/>
    </source>
</evidence>
<dbReference type="AlphaFoldDB" id="A0A0P1F705"/>
<dbReference type="Gene3D" id="3.30.70.100">
    <property type="match status" value="1"/>
</dbReference>
<dbReference type="PANTHER" id="PTHR47268:SF4">
    <property type="entry name" value="ACYLPHOSPHATASE"/>
    <property type="match status" value="1"/>
</dbReference>
<dbReference type="GO" id="GO:0005524">
    <property type="term" value="F:ATP binding"/>
    <property type="evidence" value="ECO:0007669"/>
    <property type="project" value="UniProtKB-UniRule"/>
</dbReference>
<dbReference type="EC" id="3.6.1.7" evidence="2 5"/>
<evidence type="ECO:0000256" key="4">
    <source>
        <dbReference type="PROSITE-ProRule" id="PRU00409"/>
    </source>
</evidence>
<evidence type="ECO:0000256" key="5">
    <source>
        <dbReference type="PROSITE-ProRule" id="PRU00520"/>
    </source>
</evidence>
<keyword evidence="5" id="KW-0378">Hydrolase</keyword>
<dbReference type="Proteomes" id="UP000054823">
    <property type="component" value="Unassembled WGS sequence"/>
</dbReference>
<dbReference type="GO" id="GO:0003998">
    <property type="term" value="F:acylphosphatase activity"/>
    <property type="evidence" value="ECO:0007669"/>
    <property type="project" value="UniProtKB-EC"/>
</dbReference>
<keyword evidence="4" id="KW-0067">ATP-binding</keyword>
<keyword evidence="10" id="KW-1185">Reference proteome</keyword>
<evidence type="ECO:0000313" key="10">
    <source>
        <dbReference type="Proteomes" id="UP000054823"/>
    </source>
</evidence>
<dbReference type="PROSITE" id="PS50975">
    <property type="entry name" value="ATP_GRASP"/>
    <property type="match status" value="1"/>
</dbReference>
<name>A0A0P1F705_9RHOB</name>
<comment type="catalytic activity">
    <reaction evidence="3 5">
        <text>an acyl phosphate + H2O = a carboxylate + phosphate + H(+)</text>
        <dbReference type="Rhea" id="RHEA:14965"/>
        <dbReference type="ChEBI" id="CHEBI:15377"/>
        <dbReference type="ChEBI" id="CHEBI:15378"/>
        <dbReference type="ChEBI" id="CHEBI:29067"/>
        <dbReference type="ChEBI" id="CHEBI:43474"/>
        <dbReference type="ChEBI" id="CHEBI:59918"/>
        <dbReference type="EC" id="3.6.1.7"/>
    </reaction>
</comment>
<dbReference type="InterPro" id="IPR001792">
    <property type="entry name" value="Acylphosphatase-like_dom"/>
</dbReference>
<feature type="domain" description="Acylphosphatase-like" evidence="8">
    <location>
        <begin position="11"/>
        <end position="96"/>
    </location>
</feature>
<dbReference type="InterPro" id="IPR020456">
    <property type="entry name" value="Acylphosphatase"/>
</dbReference>
<dbReference type="SUPFAM" id="SSF56059">
    <property type="entry name" value="Glutathione synthetase ATP-binding domain-like"/>
    <property type="match status" value="1"/>
</dbReference>
<dbReference type="Gene3D" id="3.30.470.20">
    <property type="entry name" value="ATP-grasp fold, B domain"/>
    <property type="match status" value="1"/>
</dbReference>
<evidence type="ECO:0000259" key="7">
    <source>
        <dbReference type="PROSITE" id="PS50975"/>
    </source>
</evidence>
<evidence type="ECO:0000313" key="9">
    <source>
        <dbReference type="EMBL" id="CUH50786.1"/>
    </source>
</evidence>
<reference evidence="9 10" key="1">
    <citation type="submission" date="2015-09" db="EMBL/GenBank/DDBJ databases">
        <authorList>
            <consortium name="Swine Surveillance"/>
        </authorList>
    </citation>
    <scope>NUCLEOTIDE SEQUENCE [LARGE SCALE GENOMIC DNA]</scope>
    <source>
        <strain evidence="9 10">CECT 7688</strain>
    </source>
</reference>
<evidence type="ECO:0000256" key="1">
    <source>
        <dbReference type="ARBA" id="ARBA00005614"/>
    </source>
</evidence>
<dbReference type="PROSITE" id="PS51160">
    <property type="entry name" value="ACYLPHOSPHATASE_3"/>
    <property type="match status" value="1"/>
</dbReference>
<dbReference type="InterPro" id="IPR003806">
    <property type="entry name" value="ATP-grasp_PylC-type"/>
</dbReference>
<feature type="active site" evidence="5">
    <location>
        <position position="26"/>
    </location>
</feature>
<evidence type="ECO:0000256" key="3">
    <source>
        <dbReference type="ARBA" id="ARBA00047645"/>
    </source>
</evidence>
<dbReference type="Pfam" id="PF02655">
    <property type="entry name" value="ATP-grasp_3"/>
    <property type="match status" value="1"/>
</dbReference>
<organism evidence="9 10">
    <name type="scientific">Shimia marina</name>
    <dbReference type="NCBI Taxonomy" id="321267"/>
    <lineage>
        <taxon>Bacteria</taxon>
        <taxon>Pseudomonadati</taxon>
        <taxon>Pseudomonadota</taxon>
        <taxon>Alphaproteobacteria</taxon>
        <taxon>Rhodobacterales</taxon>
        <taxon>Roseobacteraceae</taxon>
    </lineage>
</organism>
<dbReference type="Pfam" id="PF00708">
    <property type="entry name" value="Acylphosphatase"/>
    <property type="match status" value="1"/>
</dbReference>
<dbReference type="InterPro" id="IPR011761">
    <property type="entry name" value="ATP-grasp"/>
</dbReference>
<gene>
    <name evidence="9" type="primary">gshAB</name>
    <name evidence="9" type="ORF">SHM7688_00215</name>
</gene>
<proteinExistence type="inferred from homology"/>
<dbReference type="PANTHER" id="PTHR47268">
    <property type="entry name" value="ACYLPHOSPHATASE"/>
    <property type="match status" value="1"/>
</dbReference>
<feature type="active site" evidence="5">
    <location>
        <position position="44"/>
    </location>
</feature>
<evidence type="ECO:0000259" key="8">
    <source>
        <dbReference type="PROSITE" id="PS51160"/>
    </source>
</evidence>
<dbReference type="EMBL" id="CYPW01000002">
    <property type="protein sequence ID" value="CUH50786.1"/>
    <property type="molecule type" value="Genomic_DNA"/>
</dbReference>
<dbReference type="STRING" id="321267.SHM7688_00215"/>
<protein>
    <recommendedName>
        <fullName evidence="2 5">acylphosphatase</fullName>
        <ecNumber evidence="2 5">3.6.1.7</ecNumber>
    </recommendedName>
</protein>
<feature type="domain" description="ATP-grasp" evidence="7">
    <location>
        <begin position="215"/>
        <end position="470"/>
    </location>
</feature>
<comment type="similarity">
    <text evidence="1 6">Belongs to the acylphosphatase family.</text>
</comment>
<dbReference type="InterPro" id="IPR036046">
    <property type="entry name" value="Acylphosphatase-like_dom_sf"/>
</dbReference>